<dbReference type="PROSITE" id="PS51293">
    <property type="entry name" value="SANT"/>
    <property type="match status" value="1"/>
</dbReference>
<feature type="compositionally biased region" description="Acidic residues" evidence="1">
    <location>
        <begin position="165"/>
        <end position="176"/>
    </location>
</feature>
<evidence type="ECO:0000313" key="3">
    <source>
        <dbReference type="EMBL" id="CAD6961984.1"/>
    </source>
</evidence>
<feature type="compositionally biased region" description="Basic residues" evidence="1">
    <location>
        <begin position="669"/>
        <end position="682"/>
    </location>
</feature>
<dbReference type="EMBL" id="LWDD02000324">
    <property type="protein sequence ID" value="KAE8261745.1"/>
    <property type="molecule type" value="Genomic_DNA"/>
</dbReference>
<feature type="compositionally biased region" description="Low complexity" evidence="1">
    <location>
        <begin position="691"/>
        <end position="705"/>
    </location>
</feature>
<accession>A0A177VFJ4</accession>
<dbReference type="InterPro" id="IPR009057">
    <property type="entry name" value="Homeodomain-like_sf"/>
</dbReference>
<dbReference type="InterPro" id="IPR039467">
    <property type="entry name" value="TFIIIB_B''_Myb"/>
</dbReference>
<sequence>MSQRVDKGPKFKPSVPIRRPGAGAGTASSSSSASTSRPAPTQPSAGHPPPPPANGESGPSGASARQAEGSHSGSQTNQNGSTSIRPGASPAVGTIRAPTQITAAGLRLTARKTAIAPGSQHSTQAEARPPASIPTPPASGQARAVPITVGRPQPTPFTRPSQEGEASDDEGEDPEDALVRDAEAQGGPIEDEDQADENGQSSSAPKRGKKPPRAKRLTVDEEEAAYEEQIALEGASLAESRPEPEELSMSSLARYEVRAGKASKRTFDMMRKHEVHKNNITKERKELVEMLLRKREAGKDWLEKFGSDEEEAAEDEKRRSLRKKSKKDRQRGGRDGAEDEDSQEDEDAELEGEVSPSTAARVLAIEAGDHDSDDGNSMTSEEGSDLDDPPLARQKKGKGKQGAVPPKRGRGKGQDKTAAPAPQDSSSSGSDSEDDIYGESHAAVQIRLGPDGRPVLSESSLTVDPSQMTDVIDAGVEGVTSVIETERFINSSTRGKKSVNSRWNKDDTDKFFKAISQWGTDFEMIARLFPTRSRHQIKLKFSREEKTDPARINLAFKTRIPVDLEAYGLAVGRNLSGPPPKISIKKPDDYLKMEEQERLLREGGGGAESAIGIRADASSSSSTRRTDRASSSTDRRRPSAAAAAASSEGEEDGGAVSASGDEGPSSSSTRRRSVTPGGRRRSGSNAGTNPTGSSSGGLSRTTQRRGGYDRDRDRERAKAVAEEQRRERERLHRAGSGRGGGGVAYESQEMVLGDADDP</sequence>
<gene>
    <name evidence="4" type="ORF">A4X03_0g3000</name>
    <name evidence="3" type="ORF">JKIAZH3_G2556</name>
</gene>
<dbReference type="Pfam" id="PF15963">
    <property type="entry name" value="Myb_DNA-bind_7"/>
    <property type="match status" value="1"/>
</dbReference>
<feature type="compositionally biased region" description="Basic and acidic residues" evidence="1">
    <location>
        <begin position="624"/>
        <end position="637"/>
    </location>
</feature>
<dbReference type="AlphaFoldDB" id="A0A177VFJ4"/>
<reference evidence="4" key="2">
    <citation type="journal article" date="2019" name="IMA Fungus">
        <title>Genome sequencing and comparison of five Tilletia species to identify candidate genes for the detection of regulated species infecting wheat.</title>
        <authorList>
            <person name="Nguyen H.D.T."/>
            <person name="Sultana T."/>
            <person name="Kesanakurti P."/>
            <person name="Hambleton S."/>
        </authorList>
    </citation>
    <scope>NUCLEOTIDE SEQUENCE</scope>
    <source>
        <strain evidence="4">DAOMC 238032</strain>
    </source>
</reference>
<evidence type="ECO:0000313" key="6">
    <source>
        <dbReference type="Proteomes" id="UP000836402"/>
    </source>
</evidence>
<dbReference type="Proteomes" id="UP000836402">
    <property type="component" value="Unassembled WGS sequence"/>
</dbReference>
<dbReference type="GO" id="GO:0001156">
    <property type="term" value="F:TFIIIC-class transcription factor complex binding"/>
    <property type="evidence" value="ECO:0007669"/>
    <property type="project" value="TreeGrafter"/>
</dbReference>
<evidence type="ECO:0000313" key="5">
    <source>
        <dbReference type="Proteomes" id="UP000077671"/>
    </source>
</evidence>
<dbReference type="SMART" id="SM00717">
    <property type="entry name" value="SANT"/>
    <property type="match status" value="1"/>
</dbReference>
<organism evidence="4 5">
    <name type="scientific">Tilletia caries</name>
    <name type="common">wheat bunt fungus</name>
    <dbReference type="NCBI Taxonomy" id="13290"/>
    <lineage>
        <taxon>Eukaryota</taxon>
        <taxon>Fungi</taxon>
        <taxon>Dikarya</taxon>
        <taxon>Basidiomycota</taxon>
        <taxon>Ustilaginomycotina</taxon>
        <taxon>Exobasidiomycetes</taxon>
        <taxon>Tilletiales</taxon>
        <taxon>Tilletiaceae</taxon>
        <taxon>Tilletia</taxon>
    </lineage>
</organism>
<feature type="compositionally biased region" description="Basic residues" evidence="1">
    <location>
        <begin position="206"/>
        <end position="216"/>
    </location>
</feature>
<name>A0A177VFJ4_9BASI</name>
<dbReference type="SUPFAM" id="SSF46689">
    <property type="entry name" value="Homeodomain-like"/>
    <property type="match status" value="1"/>
</dbReference>
<proteinExistence type="predicted"/>
<dbReference type="GO" id="GO:0000126">
    <property type="term" value="C:transcription factor TFIIIB complex"/>
    <property type="evidence" value="ECO:0007669"/>
    <property type="project" value="TreeGrafter"/>
</dbReference>
<feature type="region of interest" description="Disordered" evidence="1">
    <location>
        <begin position="1"/>
        <end position="221"/>
    </location>
</feature>
<dbReference type="Gene3D" id="1.20.58.1880">
    <property type="match status" value="1"/>
</dbReference>
<evidence type="ECO:0000256" key="1">
    <source>
        <dbReference type="SAM" id="MobiDB-lite"/>
    </source>
</evidence>
<feature type="compositionally biased region" description="Basic and acidic residues" evidence="1">
    <location>
        <begin position="706"/>
        <end position="732"/>
    </location>
</feature>
<feature type="compositionally biased region" description="Low complexity" evidence="1">
    <location>
        <begin position="608"/>
        <end position="623"/>
    </location>
</feature>
<feature type="domain" description="SANT" evidence="2">
    <location>
        <begin position="498"/>
        <end position="549"/>
    </location>
</feature>
<feature type="compositionally biased region" description="Low complexity" evidence="1">
    <location>
        <begin position="18"/>
        <end position="45"/>
    </location>
</feature>
<comment type="caution">
    <text evidence="4">The sequence shown here is derived from an EMBL/GenBank/DDBJ whole genome shotgun (WGS) entry which is preliminary data.</text>
</comment>
<feature type="region of interest" description="Disordered" evidence="1">
    <location>
        <begin position="233"/>
        <end position="252"/>
    </location>
</feature>
<dbReference type="Proteomes" id="UP000077671">
    <property type="component" value="Unassembled WGS sequence"/>
</dbReference>
<reference evidence="4" key="1">
    <citation type="submission" date="2016-04" db="EMBL/GenBank/DDBJ databases">
        <authorList>
            <person name="Nguyen H.D."/>
            <person name="Kesanakurti P."/>
            <person name="Cullis J."/>
            <person name="Levesque C.A."/>
            <person name="Hambleton S."/>
        </authorList>
    </citation>
    <scope>NUCLEOTIDE SEQUENCE</scope>
    <source>
        <strain evidence="4">DAOMC 238032</strain>
    </source>
</reference>
<feature type="compositionally biased region" description="Basic residues" evidence="1">
    <location>
        <begin position="319"/>
        <end position="329"/>
    </location>
</feature>
<dbReference type="EMBL" id="CAJHJG010007023">
    <property type="protein sequence ID" value="CAD6961984.1"/>
    <property type="molecule type" value="Genomic_DNA"/>
</dbReference>
<reference evidence="3" key="3">
    <citation type="submission" date="2020-10" db="EMBL/GenBank/DDBJ databases">
        <authorList>
            <person name="Sedaghatjoo S."/>
        </authorList>
    </citation>
    <scope>NUCLEOTIDE SEQUENCE</scope>
    <source>
        <strain evidence="3">AZH3</strain>
    </source>
</reference>
<dbReference type="GO" id="GO:0070898">
    <property type="term" value="P:RNA polymerase III preinitiation complex assembly"/>
    <property type="evidence" value="ECO:0007669"/>
    <property type="project" value="TreeGrafter"/>
</dbReference>
<dbReference type="PANTHER" id="PTHR22929">
    <property type="entry name" value="RNA POLYMERASE III TRANSCRIPTION INITIATION FACTOR B"/>
    <property type="match status" value="1"/>
</dbReference>
<keyword evidence="6" id="KW-1185">Reference proteome</keyword>
<feature type="region of interest" description="Disordered" evidence="1">
    <location>
        <begin position="600"/>
        <end position="758"/>
    </location>
</feature>
<evidence type="ECO:0000259" key="2">
    <source>
        <dbReference type="PROSITE" id="PS51293"/>
    </source>
</evidence>
<feature type="compositionally biased region" description="Low complexity" evidence="1">
    <location>
        <begin position="54"/>
        <end position="64"/>
    </location>
</feature>
<feature type="compositionally biased region" description="Basic and acidic residues" evidence="1">
    <location>
        <begin position="298"/>
        <end position="307"/>
    </location>
</feature>
<dbReference type="PANTHER" id="PTHR22929:SF0">
    <property type="entry name" value="TRANSCRIPTION FACTOR TFIIIB COMPONENT B'' HOMOLOG"/>
    <property type="match status" value="1"/>
</dbReference>
<evidence type="ECO:0000313" key="4">
    <source>
        <dbReference type="EMBL" id="KAE8261745.1"/>
    </source>
</evidence>
<feature type="compositionally biased region" description="Low complexity" evidence="1">
    <location>
        <begin position="654"/>
        <end position="668"/>
    </location>
</feature>
<dbReference type="CDD" id="cd00167">
    <property type="entry name" value="SANT"/>
    <property type="match status" value="1"/>
</dbReference>
<feature type="compositionally biased region" description="Acidic residues" evidence="1">
    <location>
        <begin position="337"/>
        <end position="352"/>
    </location>
</feature>
<feature type="compositionally biased region" description="Polar residues" evidence="1">
    <location>
        <begin position="69"/>
        <end position="84"/>
    </location>
</feature>
<dbReference type="InterPro" id="IPR017884">
    <property type="entry name" value="SANT_dom"/>
</dbReference>
<dbReference type="InterPro" id="IPR001005">
    <property type="entry name" value="SANT/Myb"/>
</dbReference>
<protein>
    <recommendedName>
        <fullName evidence="2">SANT domain-containing protein</fullName>
    </recommendedName>
</protein>
<feature type="region of interest" description="Disordered" evidence="1">
    <location>
        <begin position="298"/>
        <end position="462"/>
    </location>
</feature>